<dbReference type="AlphaFoldDB" id="A0A448ZPY3"/>
<dbReference type="OrthoDB" id="40369at2759"/>
<accession>A0A448ZPY3</accession>
<dbReference type="Proteomes" id="UP000291116">
    <property type="component" value="Unassembled WGS sequence"/>
</dbReference>
<keyword evidence="3" id="KW-1185">Reference proteome</keyword>
<feature type="region of interest" description="Disordered" evidence="1">
    <location>
        <begin position="609"/>
        <end position="639"/>
    </location>
</feature>
<feature type="compositionally biased region" description="Basic and acidic residues" evidence="1">
    <location>
        <begin position="619"/>
        <end position="639"/>
    </location>
</feature>
<evidence type="ECO:0000313" key="3">
    <source>
        <dbReference type="Proteomes" id="UP000291116"/>
    </source>
</evidence>
<organism evidence="2 3">
    <name type="scientific">Pseudo-nitzschia multistriata</name>
    <dbReference type="NCBI Taxonomy" id="183589"/>
    <lineage>
        <taxon>Eukaryota</taxon>
        <taxon>Sar</taxon>
        <taxon>Stramenopiles</taxon>
        <taxon>Ochrophyta</taxon>
        <taxon>Bacillariophyta</taxon>
        <taxon>Bacillariophyceae</taxon>
        <taxon>Bacillariophycidae</taxon>
        <taxon>Bacillariales</taxon>
        <taxon>Bacillariaceae</taxon>
        <taxon>Pseudo-nitzschia</taxon>
    </lineage>
</organism>
<proteinExistence type="predicted"/>
<evidence type="ECO:0000256" key="1">
    <source>
        <dbReference type="SAM" id="MobiDB-lite"/>
    </source>
</evidence>
<reference evidence="2 3" key="1">
    <citation type="submission" date="2019-01" db="EMBL/GenBank/DDBJ databases">
        <authorList>
            <person name="Ferrante I. M."/>
        </authorList>
    </citation>
    <scope>NUCLEOTIDE SEQUENCE [LARGE SCALE GENOMIC DNA]</scope>
    <source>
        <strain evidence="2 3">B856</strain>
    </source>
</reference>
<sequence>MSSLGNVNHEDLPELVRVFHLQRNGLGTRRNENENRSTSTTFSGSSCWYNTTKGDCHGNVTGKDHIHCFDYKAATKLLREKPGQVQYVIYDGWTNTNRCQHEHDGSSSSVFGSNKSSVEHSGGGNVFNSKCNFLHTPLGWACVETTQEEDAMEFLRTVRDIDPTLFLVQDRHGALPIEGDCILNASMPMLRFLLEIYLDYDFFCPNGPKVTEDNFNPLTCLCGSCWWEDLQQAHREITSGDRIVKGRSVLEDNLGIDDNFWARIILLAKAFYHKTIDDVHESNSSAGLNYPPQLLRISNEYGDRTIRFRLLHACAGIDWFPPNLLRLLVTAFPDTLLDRDEDGNLPIHVAASGVFDSYKIDATWEGDLQANSGYQRTTIDIFLEANPNLARVPNEEGKLPLELALECEYEPINDSTSPDDAIYSRPTTRPWVDGGIQSLLQAFPAAAGIRSLANRKLPLEIAIENHREWEDGIRDLLEAYPAATRSCNPFTGKFPLELAIEKEIHFDEGVYGLLEASPAMVTDESGCMRLSRTGSEASPKNTDSADSTTTTLPLFAQSAAEGCSVSVIYKLLRTWPQSCRISPRCGTKPKSEQLGARTTRRTATTVFCDVPSGKRQKTSPHDRTTDTRDGFQTNDIEHD</sequence>
<dbReference type="EMBL" id="CAACVS010000608">
    <property type="protein sequence ID" value="VEU44064.1"/>
    <property type="molecule type" value="Genomic_DNA"/>
</dbReference>
<evidence type="ECO:0000313" key="2">
    <source>
        <dbReference type="EMBL" id="VEU44064.1"/>
    </source>
</evidence>
<name>A0A448ZPY3_9STRA</name>
<protein>
    <submittedName>
        <fullName evidence="2">Uncharacterized protein</fullName>
    </submittedName>
</protein>
<gene>
    <name evidence="2" type="ORF">PSNMU_V1.4_AUG-EV-PASAV3_0111320</name>
</gene>